<dbReference type="InterPro" id="IPR051682">
    <property type="entry name" value="Mito_Persulfide_Diox"/>
</dbReference>
<dbReference type="EMBL" id="CP045851">
    <property type="protein sequence ID" value="QGG94443.1"/>
    <property type="molecule type" value="Genomic_DNA"/>
</dbReference>
<keyword evidence="3" id="KW-0378">Hydrolase</keyword>
<feature type="domain" description="Rhodanese" evidence="2">
    <location>
        <begin position="268"/>
        <end position="358"/>
    </location>
</feature>
<proteinExistence type="predicted"/>
<dbReference type="InterPro" id="IPR036866">
    <property type="entry name" value="RibonucZ/Hydroxyglut_hydro"/>
</dbReference>
<dbReference type="FunFam" id="3.60.15.10:FF:000030">
    <property type="entry name" value="Metallo-beta-lactamase family protein"/>
    <property type="match status" value="1"/>
</dbReference>
<keyword evidence="4" id="KW-1185">Reference proteome</keyword>
<dbReference type="GO" id="GO:0046872">
    <property type="term" value="F:metal ion binding"/>
    <property type="evidence" value="ECO:0007669"/>
    <property type="project" value="UniProtKB-KW"/>
</dbReference>
<protein>
    <submittedName>
        <fullName evidence="3">MBL fold metallo-hydrolase</fullName>
    </submittedName>
</protein>
<dbReference type="Proteomes" id="UP000334019">
    <property type="component" value="Chromosome"/>
</dbReference>
<feature type="domain" description="Rhodanese" evidence="2">
    <location>
        <begin position="373"/>
        <end position="461"/>
    </location>
</feature>
<dbReference type="GO" id="GO:0050313">
    <property type="term" value="F:sulfur dioxygenase activity"/>
    <property type="evidence" value="ECO:0007669"/>
    <property type="project" value="InterPro"/>
</dbReference>
<dbReference type="SMART" id="SM00849">
    <property type="entry name" value="Lactamase_B"/>
    <property type="match status" value="1"/>
</dbReference>
<dbReference type="CDD" id="cd00158">
    <property type="entry name" value="RHOD"/>
    <property type="match status" value="2"/>
</dbReference>
<dbReference type="RefSeq" id="WP_153758549.1">
    <property type="nucleotide sequence ID" value="NZ_CP045851.1"/>
</dbReference>
<evidence type="ECO:0000259" key="2">
    <source>
        <dbReference type="PROSITE" id="PS50206"/>
    </source>
</evidence>
<dbReference type="InterPro" id="IPR044528">
    <property type="entry name" value="POD-like_MBL-fold"/>
</dbReference>
<dbReference type="SUPFAM" id="SSF52821">
    <property type="entry name" value="Rhodanese/Cell cycle control phosphatase"/>
    <property type="match status" value="2"/>
</dbReference>
<dbReference type="SMART" id="SM00450">
    <property type="entry name" value="RHOD"/>
    <property type="match status" value="2"/>
</dbReference>
<dbReference type="PROSITE" id="PS50206">
    <property type="entry name" value="RHODANESE_3"/>
    <property type="match status" value="2"/>
</dbReference>
<dbReference type="InterPro" id="IPR001279">
    <property type="entry name" value="Metallo-B-lactamas"/>
</dbReference>
<dbReference type="Pfam" id="PF00753">
    <property type="entry name" value="Lactamase_B"/>
    <property type="match status" value="1"/>
</dbReference>
<dbReference type="GO" id="GO:0070813">
    <property type="term" value="P:hydrogen sulfide metabolic process"/>
    <property type="evidence" value="ECO:0007669"/>
    <property type="project" value="TreeGrafter"/>
</dbReference>
<accession>A0A5Q2RFH0</accession>
<evidence type="ECO:0000313" key="3">
    <source>
        <dbReference type="EMBL" id="QGG94443.1"/>
    </source>
</evidence>
<dbReference type="Gene3D" id="3.40.250.10">
    <property type="entry name" value="Rhodanese-like domain"/>
    <property type="match status" value="2"/>
</dbReference>
<dbReference type="AlphaFoldDB" id="A0A5Q2RFH0"/>
<dbReference type="PANTHER" id="PTHR43084">
    <property type="entry name" value="PERSULFIDE DIOXYGENASE ETHE1"/>
    <property type="match status" value="1"/>
</dbReference>
<evidence type="ECO:0000256" key="1">
    <source>
        <dbReference type="ARBA" id="ARBA00022723"/>
    </source>
</evidence>
<dbReference type="Pfam" id="PF00581">
    <property type="entry name" value="Rhodanese"/>
    <property type="match status" value="2"/>
</dbReference>
<reference evidence="3 4" key="1">
    <citation type="submission" date="2019-11" db="EMBL/GenBank/DDBJ databases">
        <authorList>
            <person name="He Y."/>
        </authorList>
    </citation>
    <scope>NUCLEOTIDE SEQUENCE [LARGE SCALE GENOMIC DNA]</scope>
    <source>
        <strain evidence="3 4">SCSIO 58843</strain>
    </source>
</reference>
<dbReference type="InterPro" id="IPR036873">
    <property type="entry name" value="Rhodanese-like_dom_sf"/>
</dbReference>
<dbReference type="PANTHER" id="PTHR43084:SF1">
    <property type="entry name" value="PERSULFIDE DIOXYGENASE ETHE1, MITOCHONDRIAL"/>
    <property type="match status" value="1"/>
</dbReference>
<dbReference type="GO" id="GO:0016787">
    <property type="term" value="F:hydrolase activity"/>
    <property type="evidence" value="ECO:0007669"/>
    <property type="project" value="UniProtKB-KW"/>
</dbReference>
<gene>
    <name evidence="3" type="ORF">GH723_04610</name>
</gene>
<dbReference type="GO" id="GO:0006749">
    <property type="term" value="P:glutathione metabolic process"/>
    <property type="evidence" value="ECO:0007669"/>
    <property type="project" value="InterPro"/>
</dbReference>
<dbReference type="CDD" id="cd07724">
    <property type="entry name" value="POD-like_MBL-fold"/>
    <property type="match status" value="1"/>
</dbReference>
<keyword evidence="1" id="KW-0479">Metal-binding</keyword>
<name>A0A5Q2RFH0_9ACTN</name>
<evidence type="ECO:0000313" key="4">
    <source>
        <dbReference type="Proteomes" id="UP000334019"/>
    </source>
</evidence>
<dbReference type="InterPro" id="IPR001763">
    <property type="entry name" value="Rhodanese-like_dom"/>
</dbReference>
<dbReference type="SUPFAM" id="SSF56281">
    <property type="entry name" value="Metallo-hydrolase/oxidoreductase"/>
    <property type="match status" value="1"/>
</dbReference>
<sequence length="462" mass="49473">MHFTQYYLDCLSHASYLIGDTTTGRAVVVDPRRDVQEYVDDAAANGLTIELVIETHFHADFLSGHLELAAATGAEIGFGEVAETEFPSRKLRDGERISLGEVTLEIRSTPGHTPESISVVVHETPDAETPYGVLTGDTMFIGDVGRPDLLASFDVTADELARKLYDSLHNKLLDLPDATKVFPAHGAGSACGKNLSTETVSTIGEQRRTNYALQDMTPDQFVAMVTADQPSAPSYFPYDAVLNRKDRALLDESITPTWMSFDEVVATQADGAVVLDVRDPEEFAHGHLHGSISVGIGGRFAEYAGTVVPHDTPIVLVGEPEAVVEAQLRLGRIGFDTVAGALEGGIASFVDHPEHVERASQVTAVDLRRTLDDGTAIQLVDIRNPGEVKLGSIETARPIPLAHLRDSLDQLDPAAPTVVFCAGGYRSSIAASLLRSQGMADVSDVLGGYGAWMATQDVPAQA</sequence>
<organism evidence="3 4">
    <name type="scientific">Actinomarinicola tropica</name>
    <dbReference type="NCBI Taxonomy" id="2789776"/>
    <lineage>
        <taxon>Bacteria</taxon>
        <taxon>Bacillati</taxon>
        <taxon>Actinomycetota</taxon>
        <taxon>Acidimicrobiia</taxon>
        <taxon>Acidimicrobiales</taxon>
        <taxon>Iamiaceae</taxon>
        <taxon>Actinomarinicola</taxon>
    </lineage>
</organism>
<dbReference type="KEGG" id="atq:GH723_04610"/>
<dbReference type="Gene3D" id="3.60.15.10">
    <property type="entry name" value="Ribonuclease Z/Hydroxyacylglutathione hydrolase-like"/>
    <property type="match status" value="1"/>
</dbReference>